<evidence type="ECO:0000259" key="2">
    <source>
        <dbReference type="Pfam" id="PF07853"/>
    </source>
</evidence>
<proteinExistence type="predicted"/>
<keyword evidence="1" id="KW-1133">Transmembrane helix</keyword>
<dbReference type="InterPro" id="IPR012867">
    <property type="entry name" value="DUF1648"/>
</dbReference>
<feature type="transmembrane region" description="Helical" evidence="1">
    <location>
        <begin position="14"/>
        <end position="39"/>
    </location>
</feature>
<organism evidence="3 4">
    <name type="scientific">Microbacterium arthrosphaerae</name>
    <dbReference type="NCBI Taxonomy" id="792652"/>
    <lineage>
        <taxon>Bacteria</taxon>
        <taxon>Bacillati</taxon>
        <taxon>Actinomycetota</taxon>
        <taxon>Actinomycetes</taxon>
        <taxon>Micrococcales</taxon>
        <taxon>Microbacteriaceae</taxon>
        <taxon>Microbacterium</taxon>
    </lineage>
</organism>
<comment type="caution">
    <text evidence="3">The sequence shown here is derived from an EMBL/GenBank/DDBJ whole genome shotgun (WGS) entry which is preliminary data.</text>
</comment>
<feature type="transmembrane region" description="Helical" evidence="1">
    <location>
        <begin position="98"/>
        <end position="120"/>
    </location>
</feature>
<dbReference type="Pfam" id="PF07853">
    <property type="entry name" value="DUF1648"/>
    <property type="match status" value="1"/>
</dbReference>
<protein>
    <submittedName>
        <fullName evidence="3">DUF1648 domain-containing protein</fullName>
    </submittedName>
</protein>
<evidence type="ECO:0000313" key="4">
    <source>
        <dbReference type="Proteomes" id="UP001283109"/>
    </source>
</evidence>
<feature type="transmembrane region" description="Helical" evidence="1">
    <location>
        <begin position="218"/>
        <end position="240"/>
    </location>
</feature>
<keyword evidence="1" id="KW-0812">Transmembrane</keyword>
<dbReference type="Proteomes" id="UP001283109">
    <property type="component" value="Unassembled WGS sequence"/>
</dbReference>
<dbReference type="RefSeq" id="WP_318351796.1">
    <property type="nucleotide sequence ID" value="NZ_JAWQEV010000001.1"/>
</dbReference>
<name>A0ABU4GVZ6_9MICO</name>
<feature type="transmembrane region" description="Helical" evidence="1">
    <location>
        <begin position="192"/>
        <end position="212"/>
    </location>
</feature>
<feature type="domain" description="DUF1648" evidence="2">
    <location>
        <begin position="28"/>
        <end position="68"/>
    </location>
</feature>
<feature type="transmembrane region" description="Helical" evidence="1">
    <location>
        <begin position="59"/>
        <end position="86"/>
    </location>
</feature>
<feature type="transmembrane region" description="Helical" evidence="1">
    <location>
        <begin position="132"/>
        <end position="154"/>
    </location>
</feature>
<keyword evidence="4" id="KW-1185">Reference proteome</keyword>
<sequence>MTAASGAVRRARRAYLVVAVWVPLAVTTVAVVLMLTWLGELPAVVATHWNGAGEPDGFGPAWASPVLAAVLGYGLAALFAGVAAAAARTGEWGPTLRFLGALACGLSFFLMALVTATLAGQRGLEDAADAPSIVPALAVAGVLGLVTGAIAWWVQPAVAVSGGTVAISAEAMQLAPGERAVWLRTTTMARPGIIAVVGVALLMAALAVVLALTGGPLWGMFAGLAVLFGVLAATTCVFRVRVSADGLRVRSVAGFPRFGVPIDDVAAVSVVHVQPMAQFGGWGIRAGLDGRFGLVLRAGEAIQVERRQGRTFVVTVDDAATGASLLEALAARASRPR</sequence>
<reference evidence="3 4" key="1">
    <citation type="submission" date="2023-11" db="EMBL/GenBank/DDBJ databases">
        <title>Draft genome sequence of Microbacterium arthrosphaerae JCM 30492.</title>
        <authorList>
            <person name="Zhang G."/>
            <person name="Ding Y."/>
        </authorList>
    </citation>
    <scope>NUCLEOTIDE SEQUENCE [LARGE SCALE GENOMIC DNA]</scope>
    <source>
        <strain evidence="3 4">JCM 30492</strain>
    </source>
</reference>
<accession>A0ABU4GVZ6</accession>
<evidence type="ECO:0000313" key="3">
    <source>
        <dbReference type="EMBL" id="MDW4571243.1"/>
    </source>
</evidence>
<dbReference type="EMBL" id="JAWQEV010000001">
    <property type="protein sequence ID" value="MDW4571243.1"/>
    <property type="molecule type" value="Genomic_DNA"/>
</dbReference>
<gene>
    <name evidence="3" type="ORF">R8Z58_00450</name>
</gene>
<keyword evidence="1" id="KW-0472">Membrane</keyword>
<evidence type="ECO:0000256" key="1">
    <source>
        <dbReference type="SAM" id="Phobius"/>
    </source>
</evidence>